<evidence type="ECO:0000313" key="1">
    <source>
        <dbReference type="EMBL" id="RHW26293.1"/>
    </source>
</evidence>
<reference evidence="1 2" key="1">
    <citation type="submission" date="2018-09" db="EMBL/GenBank/DDBJ databases">
        <title>Genome sequencing of Nocardioides immobilis CCTCC AB 2017083 for comparison to Nocardioides silvaticus.</title>
        <authorList>
            <person name="Li C."/>
            <person name="Wang G."/>
        </authorList>
    </citation>
    <scope>NUCLEOTIDE SEQUENCE [LARGE SCALE GENOMIC DNA]</scope>
    <source>
        <strain evidence="1 2">CCTCC AB 2017083</strain>
    </source>
</reference>
<dbReference type="SUPFAM" id="SSF55469">
    <property type="entry name" value="FMN-dependent nitroreductase-like"/>
    <property type="match status" value="1"/>
</dbReference>
<dbReference type="InterPro" id="IPR000415">
    <property type="entry name" value="Nitroreductase-like"/>
</dbReference>
<dbReference type="GO" id="GO:0016491">
    <property type="term" value="F:oxidoreductase activity"/>
    <property type="evidence" value="ECO:0007669"/>
    <property type="project" value="InterPro"/>
</dbReference>
<dbReference type="Gene3D" id="3.40.109.10">
    <property type="entry name" value="NADH Oxidase"/>
    <property type="match status" value="1"/>
</dbReference>
<dbReference type="EMBL" id="QXGH01000018">
    <property type="protein sequence ID" value="RHW26293.1"/>
    <property type="molecule type" value="Genomic_DNA"/>
</dbReference>
<gene>
    <name evidence="1" type="ORF">D0Z08_15135</name>
</gene>
<dbReference type="Proteomes" id="UP000283644">
    <property type="component" value="Unassembled WGS sequence"/>
</dbReference>
<accession>A0A417Y0Y7</accession>
<organism evidence="1 2">
    <name type="scientific">Nocardioides immobilis</name>
    <dbReference type="NCBI Taxonomy" id="2049295"/>
    <lineage>
        <taxon>Bacteria</taxon>
        <taxon>Bacillati</taxon>
        <taxon>Actinomycetota</taxon>
        <taxon>Actinomycetes</taxon>
        <taxon>Propionibacteriales</taxon>
        <taxon>Nocardioidaceae</taxon>
        <taxon>Nocardioides</taxon>
    </lineage>
</organism>
<protein>
    <submittedName>
        <fullName evidence="1">Uncharacterized protein</fullName>
    </submittedName>
</protein>
<name>A0A417Y0Y7_9ACTN</name>
<keyword evidence="2" id="KW-1185">Reference proteome</keyword>
<evidence type="ECO:0000313" key="2">
    <source>
        <dbReference type="Proteomes" id="UP000283644"/>
    </source>
</evidence>
<comment type="caution">
    <text evidence="1">The sequence shown here is derived from an EMBL/GenBank/DDBJ whole genome shotgun (WGS) entry which is preliminary data.</text>
</comment>
<sequence length="79" mass="9032">MILVGRATDRRGVLPYDATWRRKQKAVTADMASHDVINRRRDTRSEFTWRPVDVIALRRILSDADSAPSVRLSQPKSTP</sequence>
<proteinExistence type="predicted"/>
<dbReference type="AlphaFoldDB" id="A0A417Y0Y7"/>